<feature type="transmembrane region" description="Helical" evidence="1">
    <location>
        <begin position="107"/>
        <end position="129"/>
    </location>
</feature>
<organism evidence="2 3">
    <name type="scientific">Falsihalocynthiibacter arcticus</name>
    <dbReference type="NCBI Taxonomy" id="1579316"/>
    <lineage>
        <taxon>Bacteria</taxon>
        <taxon>Pseudomonadati</taxon>
        <taxon>Pseudomonadota</taxon>
        <taxon>Alphaproteobacteria</taxon>
        <taxon>Rhodobacterales</taxon>
        <taxon>Roseobacteraceae</taxon>
        <taxon>Falsihalocynthiibacter</taxon>
    </lineage>
</organism>
<dbReference type="KEGG" id="hat:RC74_07110"/>
<name>A0A126UYB7_9RHOB</name>
<keyword evidence="1" id="KW-0812">Transmembrane</keyword>
<proteinExistence type="predicted"/>
<reference evidence="2 3" key="1">
    <citation type="submission" date="2016-02" db="EMBL/GenBank/DDBJ databases">
        <title>Complete genome sequence of Halocynthiibacter arcticus PAMC 20958t from arctic marine sediment.</title>
        <authorList>
            <person name="Lee Y.M."/>
            <person name="Baek K."/>
            <person name="Lee H.K."/>
            <person name="Shin S.C."/>
        </authorList>
    </citation>
    <scope>NUCLEOTIDE SEQUENCE [LARGE SCALE GENOMIC DNA]</scope>
    <source>
        <strain evidence="2">PAMC 20958</strain>
    </source>
</reference>
<evidence type="ECO:0000256" key="1">
    <source>
        <dbReference type="SAM" id="Phobius"/>
    </source>
</evidence>
<protein>
    <submittedName>
        <fullName evidence="2">Uncharacterized protein</fullName>
    </submittedName>
</protein>
<dbReference type="Proteomes" id="UP000070371">
    <property type="component" value="Chromosome"/>
</dbReference>
<dbReference type="EMBL" id="CP014327">
    <property type="protein sequence ID" value="AML51072.1"/>
    <property type="molecule type" value="Genomic_DNA"/>
</dbReference>
<keyword evidence="1" id="KW-0472">Membrane</keyword>
<keyword evidence="1" id="KW-1133">Transmembrane helix</keyword>
<feature type="transmembrane region" description="Helical" evidence="1">
    <location>
        <begin position="76"/>
        <end position="95"/>
    </location>
</feature>
<accession>A0A126UYB7</accession>
<dbReference type="AlphaFoldDB" id="A0A126UYB7"/>
<feature type="transmembrane region" description="Helical" evidence="1">
    <location>
        <begin position="15"/>
        <end position="34"/>
    </location>
</feature>
<sequence length="217" mass="24633">MFWVSSWFPTSPDKWAVFVVAGCILGLIAAHLAQKSLGERGWPAKATSALAFAVLIGGLLLILIRVTERSTVDAGITFFFVLGGMGYLFLVRTILDPRQTPKRYRGTGLVVLSLLAIWSWASAIGMYSLRGADRYTNKMCILVPNPIEYDTELTSIWEMRLPQVASTRLRPWDSYIWEFHAILVVDGRTDQYNWSKMWIRFEPIDPVRSPYLPKNCP</sequence>
<dbReference type="STRING" id="1579316.RC74_07110"/>
<keyword evidence="3" id="KW-1185">Reference proteome</keyword>
<gene>
    <name evidence="2" type="ORF">RC74_07110</name>
</gene>
<evidence type="ECO:0000313" key="3">
    <source>
        <dbReference type="Proteomes" id="UP000070371"/>
    </source>
</evidence>
<evidence type="ECO:0000313" key="2">
    <source>
        <dbReference type="EMBL" id="AML51072.1"/>
    </source>
</evidence>
<feature type="transmembrane region" description="Helical" evidence="1">
    <location>
        <begin position="46"/>
        <end position="64"/>
    </location>
</feature>